<evidence type="ECO:0000256" key="2">
    <source>
        <dbReference type="ARBA" id="ARBA00022448"/>
    </source>
</evidence>
<evidence type="ECO:0000313" key="8">
    <source>
        <dbReference type="EMBL" id="TLS54336.1"/>
    </source>
</evidence>
<feature type="domain" description="ABC transmembrane type-1" evidence="7">
    <location>
        <begin position="41"/>
        <end position="256"/>
    </location>
</feature>
<evidence type="ECO:0000256" key="6">
    <source>
        <dbReference type="RuleBase" id="RU363032"/>
    </source>
</evidence>
<dbReference type="GO" id="GO:0055085">
    <property type="term" value="P:transmembrane transport"/>
    <property type="evidence" value="ECO:0007669"/>
    <property type="project" value="InterPro"/>
</dbReference>
<dbReference type="PROSITE" id="PS50928">
    <property type="entry name" value="ABC_TM1"/>
    <property type="match status" value="1"/>
</dbReference>
<evidence type="ECO:0000256" key="5">
    <source>
        <dbReference type="ARBA" id="ARBA00023136"/>
    </source>
</evidence>
<dbReference type="SUPFAM" id="SSF161098">
    <property type="entry name" value="MetI-like"/>
    <property type="match status" value="1"/>
</dbReference>
<dbReference type="CDD" id="cd06261">
    <property type="entry name" value="TM_PBP2"/>
    <property type="match status" value="1"/>
</dbReference>
<sequence>MGGIAIAFQNYSPIRGMMGSDWVGFAHFARLFGEPDFWMIFRNTLVLSMLGIIFLFPAPILLALVLNEVRSKVYKRTVQTIIYLPHFISWVVIVSLTFVFLSTEVGLLNKLLVALGFDKVRFMMEEDYFYPIVLLQGLWKDVGWNTIIYLAAIAGVNPSLYEAAEIDGAGRFSKVWNVTVPSIVPTVIILFILGLGNILEVNFEQLWLMQNPLVLNVSEVFDTYVYKVGIQGGQFSYSTAVGIFKSFVGLALIVGANYWIRKKGYEGIW</sequence>
<dbReference type="InterPro" id="IPR000515">
    <property type="entry name" value="MetI-like"/>
</dbReference>
<feature type="transmembrane region" description="Helical" evidence="6">
    <location>
        <begin position="175"/>
        <end position="199"/>
    </location>
</feature>
<evidence type="ECO:0000256" key="3">
    <source>
        <dbReference type="ARBA" id="ARBA00022692"/>
    </source>
</evidence>
<gene>
    <name evidence="8" type="ORF">FE782_00180</name>
</gene>
<protein>
    <submittedName>
        <fullName evidence="8">Sugar ABC transporter permease</fullName>
    </submittedName>
</protein>
<evidence type="ECO:0000256" key="1">
    <source>
        <dbReference type="ARBA" id="ARBA00004141"/>
    </source>
</evidence>
<evidence type="ECO:0000256" key="4">
    <source>
        <dbReference type="ARBA" id="ARBA00022989"/>
    </source>
</evidence>
<keyword evidence="5 6" id="KW-0472">Membrane</keyword>
<keyword evidence="3 6" id="KW-0812">Transmembrane</keyword>
<dbReference type="Pfam" id="PF00528">
    <property type="entry name" value="BPD_transp_1"/>
    <property type="match status" value="1"/>
</dbReference>
<dbReference type="GO" id="GO:0005886">
    <property type="term" value="C:plasma membrane"/>
    <property type="evidence" value="ECO:0007669"/>
    <property type="project" value="UniProtKB-SubCell"/>
</dbReference>
<proteinExistence type="inferred from homology"/>
<dbReference type="EMBL" id="VCIW01000001">
    <property type="protein sequence ID" value="TLS54336.1"/>
    <property type="molecule type" value="Genomic_DNA"/>
</dbReference>
<evidence type="ECO:0000259" key="7">
    <source>
        <dbReference type="PROSITE" id="PS50928"/>
    </source>
</evidence>
<dbReference type="Gene3D" id="1.10.3720.10">
    <property type="entry name" value="MetI-like"/>
    <property type="match status" value="1"/>
</dbReference>
<feature type="transmembrane region" description="Helical" evidence="6">
    <location>
        <begin position="45"/>
        <end position="66"/>
    </location>
</feature>
<feature type="transmembrane region" description="Helical" evidence="6">
    <location>
        <begin position="235"/>
        <end position="260"/>
    </location>
</feature>
<evidence type="ECO:0000313" key="9">
    <source>
        <dbReference type="Proteomes" id="UP000309676"/>
    </source>
</evidence>
<dbReference type="AlphaFoldDB" id="A0A5R9GIJ4"/>
<comment type="similarity">
    <text evidence="6">Belongs to the binding-protein-dependent transport system permease family.</text>
</comment>
<accession>A0A5R9GIJ4</accession>
<dbReference type="PANTHER" id="PTHR43496">
    <property type="entry name" value="PROTEIN LPLB"/>
    <property type="match status" value="1"/>
</dbReference>
<dbReference type="PANTHER" id="PTHR43496:SF1">
    <property type="entry name" value="POLYGALACTURONAN_RHAMNOGALACTURONAN TRANSPORT SYSTEM PERMEASE PROTEIN YTEP"/>
    <property type="match status" value="1"/>
</dbReference>
<reference evidence="8 9" key="1">
    <citation type="submission" date="2019-05" db="EMBL/GenBank/DDBJ databases">
        <authorList>
            <person name="Narsing Rao M.P."/>
            <person name="Li W.J."/>
        </authorList>
    </citation>
    <scope>NUCLEOTIDE SEQUENCE [LARGE SCALE GENOMIC DNA]</scope>
    <source>
        <strain evidence="8 9">SYSU_K30003</strain>
    </source>
</reference>
<dbReference type="Proteomes" id="UP000309676">
    <property type="component" value="Unassembled WGS sequence"/>
</dbReference>
<keyword evidence="4 6" id="KW-1133">Transmembrane helix</keyword>
<keyword evidence="2 6" id="KW-0813">Transport</keyword>
<comment type="subcellular location">
    <subcellularLocation>
        <location evidence="6">Cell membrane</location>
        <topology evidence="6">Multi-pass membrane protein</topology>
    </subcellularLocation>
    <subcellularLocation>
        <location evidence="1">Membrane</location>
        <topology evidence="1">Multi-pass membrane protein</topology>
    </subcellularLocation>
</comment>
<dbReference type="OrthoDB" id="9785836at2"/>
<feature type="transmembrane region" description="Helical" evidence="6">
    <location>
        <begin position="128"/>
        <end position="154"/>
    </location>
</feature>
<comment type="caution">
    <text evidence="8">The sequence shown here is derived from an EMBL/GenBank/DDBJ whole genome shotgun (WGS) entry which is preliminary data.</text>
</comment>
<organism evidence="8 9">
    <name type="scientific">Paenibacillus antri</name>
    <dbReference type="NCBI Taxonomy" id="2582848"/>
    <lineage>
        <taxon>Bacteria</taxon>
        <taxon>Bacillati</taxon>
        <taxon>Bacillota</taxon>
        <taxon>Bacilli</taxon>
        <taxon>Bacillales</taxon>
        <taxon>Paenibacillaceae</taxon>
        <taxon>Paenibacillus</taxon>
    </lineage>
</organism>
<keyword evidence="9" id="KW-1185">Reference proteome</keyword>
<dbReference type="InterPro" id="IPR035906">
    <property type="entry name" value="MetI-like_sf"/>
</dbReference>
<feature type="transmembrane region" description="Helical" evidence="6">
    <location>
        <begin position="87"/>
        <end position="108"/>
    </location>
</feature>
<name>A0A5R9GIJ4_9BACL</name>